<dbReference type="AlphaFoldDB" id="A0AAE9Z0J4"/>
<dbReference type="EMBL" id="CP059733">
    <property type="protein sequence ID" value="WDE04596.1"/>
    <property type="molecule type" value="Genomic_DNA"/>
</dbReference>
<dbReference type="Proteomes" id="UP000032352">
    <property type="component" value="Chromosome"/>
</dbReference>
<dbReference type="NCBIfam" id="TIGR03899">
    <property type="entry name" value="TIGR03899 family protein"/>
    <property type="match status" value="1"/>
</dbReference>
<protein>
    <submittedName>
        <fullName evidence="2">TIGR03899 family protein</fullName>
    </submittedName>
</protein>
<organism evidence="2 3">
    <name type="scientific">Thalassomonas viridans</name>
    <dbReference type="NCBI Taxonomy" id="137584"/>
    <lineage>
        <taxon>Bacteria</taxon>
        <taxon>Pseudomonadati</taxon>
        <taxon>Pseudomonadota</taxon>
        <taxon>Gammaproteobacteria</taxon>
        <taxon>Alteromonadales</taxon>
        <taxon>Colwelliaceae</taxon>
        <taxon>Thalassomonas</taxon>
    </lineage>
</organism>
<dbReference type="Pfam" id="PF10987">
    <property type="entry name" value="DUF2806"/>
    <property type="match status" value="1"/>
</dbReference>
<reference evidence="2 3" key="1">
    <citation type="journal article" date="2015" name="Genome Announc.">
        <title>Draft Genome Sequences of Marine Isolates of Thalassomonas viridans and Thalassomonas actiniarum.</title>
        <authorList>
            <person name="Olonade I."/>
            <person name="van Zyl L.J."/>
            <person name="Trindade M."/>
        </authorList>
    </citation>
    <scope>NUCLEOTIDE SEQUENCE [LARGE SCALE GENOMIC DNA]</scope>
    <source>
        <strain evidence="2 3">XOM25</strain>
    </source>
</reference>
<reference evidence="2 3" key="2">
    <citation type="journal article" date="2022" name="Mar. Drugs">
        <title>Bioassay-Guided Fractionation Leads to the Detection of Cholic Acid Generated by the Rare Thalassomonas sp.</title>
        <authorList>
            <person name="Pheiffer F."/>
            <person name="Schneider Y.K."/>
            <person name="Hansen E.H."/>
            <person name="Andersen J.H."/>
            <person name="Isaksson J."/>
            <person name="Busche T."/>
            <person name="R C."/>
            <person name="Kalinowski J."/>
            <person name="Zyl L.V."/>
            <person name="Trindade M."/>
        </authorList>
    </citation>
    <scope>NUCLEOTIDE SEQUENCE [LARGE SCALE GENOMIC DNA]</scope>
    <source>
        <strain evidence="2 3">XOM25</strain>
    </source>
</reference>
<feature type="compositionally biased region" description="Basic and acidic residues" evidence="1">
    <location>
        <begin position="24"/>
        <end position="36"/>
    </location>
</feature>
<accession>A0AAE9Z0J4</accession>
<evidence type="ECO:0000256" key="1">
    <source>
        <dbReference type="SAM" id="MobiDB-lite"/>
    </source>
</evidence>
<proteinExistence type="predicted"/>
<keyword evidence="3" id="KW-1185">Reference proteome</keyword>
<dbReference type="KEGG" id="tvd:SG34_025230"/>
<dbReference type="InterPro" id="IPR021254">
    <property type="entry name" value="DUF2806"/>
</dbReference>
<name>A0AAE9Z0J4_9GAMM</name>
<gene>
    <name evidence="2" type="ORF">SG34_025230</name>
</gene>
<evidence type="ECO:0000313" key="2">
    <source>
        <dbReference type="EMBL" id="WDE04596.1"/>
    </source>
</evidence>
<evidence type="ECO:0000313" key="3">
    <source>
        <dbReference type="Proteomes" id="UP000032352"/>
    </source>
</evidence>
<feature type="region of interest" description="Disordered" evidence="1">
    <location>
        <begin position="1"/>
        <end position="40"/>
    </location>
</feature>
<sequence>MMKITEPATNTPTVVPPGSLKPEVTPEKASQPDKLHQTSVAGASSQMQLLNLAKQFVLDGGLVSPDKQMPLEDRSRKRERLLNLRKQQNMENIIQKALAYCSESEITDKADQDWFNRFISLAEEVSNKTMQELWAKILAGEISQPGTFSLKALKIFRNMSINDAKLLAKACSLAVKDQGKRNIRIISGSYIQPGLFNFFDKNREQNINLSHHGLSYADLLTLSENNLLFIQETESSALSKEEQLHFLYNGSPLDLTAKGNNTIIRFYKFTPVGSELASLIGDNADSKYLGELKQKLGQHFRL</sequence>